<dbReference type="Proteomes" id="UP000076502">
    <property type="component" value="Unassembled WGS sequence"/>
</dbReference>
<accession>A0A154PAE6</accession>
<sequence>MGAISTLNKQNTKNSAKNLHSYRMVSSDAYVTKKITTIYPQVMLTRTSDGNTFDSVS</sequence>
<reference evidence="1 2" key="1">
    <citation type="submission" date="2015-07" db="EMBL/GenBank/DDBJ databases">
        <title>The genome of Dufourea novaeangliae.</title>
        <authorList>
            <person name="Pan H."/>
            <person name="Kapheim K."/>
        </authorList>
    </citation>
    <scope>NUCLEOTIDE SEQUENCE [LARGE SCALE GENOMIC DNA]</scope>
    <source>
        <strain evidence="1">0120121106</strain>
        <tissue evidence="1">Whole body</tissue>
    </source>
</reference>
<name>A0A154PAE6_DUFNO</name>
<gene>
    <name evidence="1" type="ORF">WN55_11325</name>
</gene>
<evidence type="ECO:0000313" key="1">
    <source>
        <dbReference type="EMBL" id="KZC08822.1"/>
    </source>
</evidence>
<dbReference type="AlphaFoldDB" id="A0A154PAE6"/>
<protein>
    <submittedName>
        <fullName evidence="1">Uncharacterized protein</fullName>
    </submittedName>
</protein>
<keyword evidence="2" id="KW-1185">Reference proteome</keyword>
<proteinExistence type="predicted"/>
<evidence type="ECO:0000313" key="2">
    <source>
        <dbReference type="Proteomes" id="UP000076502"/>
    </source>
</evidence>
<dbReference type="EMBL" id="KQ434857">
    <property type="protein sequence ID" value="KZC08822.1"/>
    <property type="molecule type" value="Genomic_DNA"/>
</dbReference>
<organism evidence="1 2">
    <name type="scientific">Dufourea novaeangliae</name>
    <name type="common">Sweat bee</name>
    <dbReference type="NCBI Taxonomy" id="178035"/>
    <lineage>
        <taxon>Eukaryota</taxon>
        <taxon>Metazoa</taxon>
        <taxon>Ecdysozoa</taxon>
        <taxon>Arthropoda</taxon>
        <taxon>Hexapoda</taxon>
        <taxon>Insecta</taxon>
        <taxon>Pterygota</taxon>
        <taxon>Neoptera</taxon>
        <taxon>Endopterygota</taxon>
        <taxon>Hymenoptera</taxon>
        <taxon>Apocrita</taxon>
        <taxon>Aculeata</taxon>
        <taxon>Apoidea</taxon>
        <taxon>Anthophila</taxon>
        <taxon>Halictidae</taxon>
        <taxon>Rophitinae</taxon>
        <taxon>Dufourea</taxon>
    </lineage>
</organism>